<evidence type="ECO:0008006" key="4">
    <source>
        <dbReference type="Google" id="ProtNLM"/>
    </source>
</evidence>
<feature type="transmembrane region" description="Helical" evidence="1">
    <location>
        <begin position="6"/>
        <end position="32"/>
    </location>
</feature>
<evidence type="ECO:0000313" key="2">
    <source>
        <dbReference type="EMBL" id="ASQ46496.1"/>
    </source>
</evidence>
<sequence length="145" mass="16461">MFSAYFHSYLFAQILGFYFLIMAIILLARVNFYRRFFASITADYGTVLVSASFGLVIGLLIVVTHNFWILEPHVLIVTIIGWLILIKSILWLSIPDTMAAYSKRVYLGVGYYIVVAILAILGIILISKGFYRFYPELSSFDIPGV</sequence>
<evidence type="ECO:0000313" key="3">
    <source>
        <dbReference type="Proteomes" id="UP000201728"/>
    </source>
</evidence>
<gene>
    <name evidence="2" type="ORF">clem_09730</name>
</gene>
<dbReference type="OrthoDB" id="5637501at2"/>
<dbReference type="RefSeq" id="WP_094091351.1">
    <property type="nucleotide sequence ID" value="NZ_CP016397.1"/>
</dbReference>
<reference evidence="3" key="1">
    <citation type="submission" date="2016-07" db="EMBL/GenBank/DDBJ databases">
        <authorList>
            <person name="Florea S."/>
            <person name="Webb J.S."/>
            <person name="Jaromczyk J."/>
            <person name="Schardl C.L."/>
        </authorList>
    </citation>
    <scope>NUCLEOTIDE SEQUENCE [LARGE SCALE GENOMIC DNA]</scope>
    <source>
        <strain evidence="3">CDC-D5610</strain>
    </source>
</reference>
<dbReference type="AlphaFoldDB" id="A0A222P3R9"/>
<keyword evidence="1" id="KW-1133">Transmembrane helix</keyword>
<dbReference type="Proteomes" id="UP000201728">
    <property type="component" value="Chromosome"/>
</dbReference>
<evidence type="ECO:0000256" key="1">
    <source>
        <dbReference type="SAM" id="Phobius"/>
    </source>
</evidence>
<feature type="transmembrane region" description="Helical" evidence="1">
    <location>
        <begin position="105"/>
        <end position="126"/>
    </location>
</feature>
<keyword evidence="1" id="KW-0472">Membrane</keyword>
<feature type="transmembrane region" description="Helical" evidence="1">
    <location>
        <begin position="44"/>
        <end position="68"/>
    </location>
</feature>
<protein>
    <recommendedName>
        <fullName evidence="4">Integral membrane protein (PIN domain superfamily)</fullName>
    </recommendedName>
</protein>
<feature type="transmembrane region" description="Helical" evidence="1">
    <location>
        <begin position="74"/>
        <end position="93"/>
    </location>
</feature>
<organism evidence="2 3">
    <name type="scientific">Legionella clemsonensis</name>
    <dbReference type="NCBI Taxonomy" id="1867846"/>
    <lineage>
        <taxon>Bacteria</taxon>
        <taxon>Pseudomonadati</taxon>
        <taxon>Pseudomonadota</taxon>
        <taxon>Gammaproteobacteria</taxon>
        <taxon>Legionellales</taxon>
        <taxon>Legionellaceae</taxon>
        <taxon>Legionella</taxon>
    </lineage>
</organism>
<name>A0A222P3R9_9GAMM</name>
<proteinExistence type="predicted"/>
<keyword evidence="1" id="KW-0812">Transmembrane</keyword>
<accession>A0A222P3R9</accession>
<keyword evidence="3" id="KW-1185">Reference proteome</keyword>
<dbReference type="EMBL" id="CP016397">
    <property type="protein sequence ID" value="ASQ46496.1"/>
    <property type="molecule type" value="Genomic_DNA"/>
</dbReference>
<dbReference type="KEGG" id="lcd:clem_09730"/>